<dbReference type="HOGENOM" id="CLU_1741085_0_0_1"/>
<dbReference type="AlphaFoldDB" id="T0L5V6"/>
<keyword evidence="3" id="KW-1185">Reference proteome</keyword>
<dbReference type="Proteomes" id="UP000053780">
    <property type="component" value="Unassembled WGS sequence"/>
</dbReference>
<dbReference type="VEuPathDB" id="MicrosporidiaDB:NAPIS_ORF02397"/>
<organism evidence="2 3">
    <name type="scientific">Vairimorpha apis BRL 01</name>
    <dbReference type="NCBI Taxonomy" id="1037528"/>
    <lineage>
        <taxon>Eukaryota</taxon>
        <taxon>Fungi</taxon>
        <taxon>Fungi incertae sedis</taxon>
        <taxon>Microsporidia</taxon>
        <taxon>Nosematidae</taxon>
        <taxon>Vairimorpha</taxon>
    </lineage>
</organism>
<evidence type="ECO:0000313" key="3">
    <source>
        <dbReference type="Proteomes" id="UP000053780"/>
    </source>
</evidence>
<evidence type="ECO:0000313" key="2">
    <source>
        <dbReference type="EMBL" id="EQB60058.1"/>
    </source>
</evidence>
<name>T0L5V6_9MICR</name>
<sequence length="150" mass="17570">MKHNQINQTPNNQIPTNIQHNNRTPTNNSHNNQTPNNILPNNIPHNNTPHTNIKHKNNLPTIKFKPVNTNIHRIEFPITFSKYVPISNTRTEYKHSIEVKQYLKIQIDHTSIKTEKDGRVYEICIGQLFREFMRNPQVVLGNLKFILDGF</sequence>
<evidence type="ECO:0000256" key="1">
    <source>
        <dbReference type="SAM" id="MobiDB-lite"/>
    </source>
</evidence>
<proteinExistence type="predicted"/>
<feature type="region of interest" description="Disordered" evidence="1">
    <location>
        <begin position="1"/>
        <end position="49"/>
    </location>
</feature>
<gene>
    <name evidence="2" type="ORF">NAPIS_ORF02397</name>
</gene>
<accession>T0L5V6</accession>
<protein>
    <submittedName>
        <fullName evidence="2">Uncharacterized protein</fullName>
    </submittedName>
</protein>
<dbReference type="EMBL" id="KE647334">
    <property type="protein sequence ID" value="EQB60058.1"/>
    <property type="molecule type" value="Genomic_DNA"/>
</dbReference>
<reference evidence="2 3" key="1">
    <citation type="journal article" date="2013" name="BMC Genomics">
        <title>Genome sequencing and comparative genomics of honey bee microsporidia, Nosema apis reveal novel insights into host-parasite interactions.</title>
        <authorList>
            <person name="Chen Yp."/>
            <person name="Pettis J.S."/>
            <person name="Zhao Y."/>
            <person name="Liu X."/>
            <person name="Tallon L.J."/>
            <person name="Sadzewicz L.D."/>
            <person name="Li R."/>
            <person name="Zheng H."/>
            <person name="Huang S."/>
            <person name="Zhang X."/>
            <person name="Hamilton M.C."/>
            <person name="Pernal S.F."/>
            <person name="Melathopoulos A.P."/>
            <person name="Yan X."/>
            <person name="Evans J.D."/>
        </authorList>
    </citation>
    <scope>NUCLEOTIDE SEQUENCE [LARGE SCALE GENOMIC DNA]</scope>
    <source>
        <strain evidence="2 3">BRL 01</strain>
    </source>
</reference>